<proteinExistence type="predicted"/>
<organism evidence="4 5">
    <name type="scientific">Bradyrhizobium erythrophlei</name>
    <dbReference type="NCBI Taxonomy" id="1437360"/>
    <lineage>
        <taxon>Bacteria</taxon>
        <taxon>Pseudomonadati</taxon>
        <taxon>Pseudomonadota</taxon>
        <taxon>Alphaproteobacteria</taxon>
        <taxon>Hyphomicrobiales</taxon>
        <taxon>Nitrobacteraceae</taxon>
        <taxon>Bradyrhizobium</taxon>
    </lineage>
</organism>
<feature type="compositionally biased region" description="Low complexity" evidence="1">
    <location>
        <begin position="73"/>
        <end position="101"/>
    </location>
</feature>
<evidence type="ECO:0000256" key="1">
    <source>
        <dbReference type="SAM" id="MobiDB-lite"/>
    </source>
</evidence>
<feature type="compositionally biased region" description="Low complexity" evidence="1">
    <location>
        <begin position="202"/>
        <end position="211"/>
    </location>
</feature>
<keyword evidence="2" id="KW-0812">Transmembrane</keyword>
<feature type="region of interest" description="Disordered" evidence="1">
    <location>
        <begin position="146"/>
        <end position="211"/>
    </location>
</feature>
<dbReference type="AlphaFoldDB" id="A0A1M5PE31"/>
<dbReference type="Proteomes" id="UP000189796">
    <property type="component" value="Chromosome I"/>
</dbReference>
<evidence type="ECO:0000313" key="4">
    <source>
        <dbReference type="EMBL" id="SHG99749.1"/>
    </source>
</evidence>
<evidence type="ECO:0000256" key="3">
    <source>
        <dbReference type="SAM" id="SignalP"/>
    </source>
</evidence>
<feature type="signal peptide" evidence="3">
    <location>
        <begin position="1"/>
        <end position="24"/>
    </location>
</feature>
<feature type="compositionally biased region" description="Low complexity" evidence="1">
    <location>
        <begin position="182"/>
        <end position="194"/>
    </location>
</feature>
<feature type="transmembrane region" description="Helical" evidence="2">
    <location>
        <begin position="232"/>
        <end position="252"/>
    </location>
</feature>
<dbReference type="EMBL" id="LT670817">
    <property type="protein sequence ID" value="SHG99749.1"/>
    <property type="molecule type" value="Genomic_DNA"/>
</dbReference>
<keyword evidence="2" id="KW-1133">Transmembrane helix</keyword>
<protein>
    <submittedName>
        <fullName evidence="4">Uncharacterized protein</fullName>
    </submittedName>
</protein>
<gene>
    <name evidence="4" type="ORF">SAMN05443248_3321</name>
</gene>
<dbReference type="RefSeq" id="WP_154072275.1">
    <property type="nucleotide sequence ID" value="NZ_LT670817.1"/>
</dbReference>
<keyword evidence="3" id="KW-0732">Signal</keyword>
<evidence type="ECO:0000256" key="2">
    <source>
        <dbReference type="SAM" id="Phobius"/>
    </source>
</evidence>
<accession>A0A1M5PE31</accession>
<keyword evidence="2" id="KW-0472">Membrane</keyword>
<feature type="region of interest" description="Disordered" evidence="1">
    <location>
        <begin position="71"/>
        <end position="113"/>
    </location>
</feature>
<name>A0A1M5PE31_9BRAD</name>
<dbReference type="OrthoDB" id="8138583at2"/>
<reference evidence="4 5" key="1">
    <citation type="submission" date="2016-11" db="EMBL/GenBank/DDBJ databases">
        <authorList>
            <person name="Jaros S."/>
            <person name="Januszkiewicz K."/>
            <person name="Wedrychowicz H."/>
        </authorList>
    </citation>
    <scope>NUCLEOTIDE SEQUENCE [LARGE SCALE GENOMIC DNA]</scope>
    <source>
        <strain evidence="4 5">GAS138</strain>
    </source>
</reference>
<feature type="compositionally biased region" description="Polar residues" evidence="1">
    <location>
        <begin position="148"/>
        <end position="159"/>
    </location>
</feature>
<evidence type="ECO:0000313" key="5">
    <source>
        <dbReference type="Proteomes" id="UP000189796"/>
    </source>
</evidence>
<feature type="chain" id="PRO_5012793472" evidence="3">
    <location>
        <begin position="25"/>
        <end position="325"/>
    </location>
</feature>
<sequence>MPKRTAKFVSAIFASFLASTPLAAQTVAAAPAADDCLSGPKGQTPAGGHWYYRVERVTKRHCWYLGDEHEKPAQTAASNPAQAAAPDPTQTAAANPAPAAPVLSAKPTAVKTETSIADAHAELPAQPPVEPQRRGNALAQAMPANAAVTQNNGTTSTGDKATRPSIVASRWPQSSGDNPPTDVAANQVAANQPDPAAPASPPSRSQPSSVLAAEPFAAADASSATPTYSVQMLLAAIIAALALAGVIGGVIFKFGRARRPLEARIRERRGAIWEQANIDDRTPSAEPAARALGRRPEFARDLRQANDRDDRVAEFYSEIRKLTPR</sequence>